<dbReference type="EMBL" id="BK015145">
    <property type="protein sequence ID" value="DAD92807.1"/>
    <property type="molecule type" value="Genomic_DNA"/>
</dbReference>
<proteinExistence type="predicted"/>
<evidence type="ECO:0000313" key="1">
    <source>
        <dbReference type="EMBL" id="DAD92807.1"/>
    </source>
</evidence>
<name>A0A8S5NEL4_9CAUD</name>
<protein>
    <submittedName>
        <fullName evidence="1">Uncharacterized protein</fullName>
    </submittedName>
</protein>
<reference evidence="1" key="1">
    <citation type="journal article" date="2021" name="Proc. Natl. Acad. Sci. U.S.A.">
        <title>A Catalog of Tens of Thousands of Viruses from Human Metagenomes Reveals Hidden Associations with Chronic Diseases.</title>
        <authorList>
            <person name="Tisza M.J."/>
            <person name="Buck C.B."/>
        </authorList>
    </citation>
    <scope>NUCLEOTIDE SEQUENCE</scope>
    <source>
        <strain evidence="1">CtFkM10</strain>
    </source>
</reference>
<accession>A0A8S5NEL4</accession>
<sequence>MNFFDTLEDNEFYTDEEFCQDVRILIFRYQIANQ</sequence>
<organism evidence="1">
    <name type="scientific">Podoviridae sp. ctFkM10</name>
    <dbReference type="NCBI Taxonomy" id="2826548"/>
    <lineage>
        <taxon>Viruses</taxon>
        <taxon>Duplodnaviria</taxon>
        <taxon>Heunggongvirae</taxon>
        <taxon>Uroviricota</taxon>
        <taxon>Caudoviricetes</taxon>
    </lineage>
</organism>